<dbReference type="AlphaFoldDB" id="A0A261FY59"/>
<feature type="compositionally biased region" description="Low complexity" evidence="1">
    <location>
        <begin position="345"/>
        <end position="375"/>
    </location>
</feature>
<protein>
    <submittedName>
        <fullName evidence="3">DNA binding protein</fullName>
    </submittedName>
</protein>
<dbReference type="NCBIfam" id="NF040712">
    <property type="entry name" value="SepH"/>
    <property type="match status" value="1"/>
</dbReference>
<gene>
    <name evidence="3" type="ORF">BHAP_1288</name>
</gene>
<evidence type="ECO:0000313" key="4">
    <source>
        <dbReference type="Proteomes" id="UP000216074"/>
    </source>
</evidence>
<keyword evidence="4" id="KW-1185">Reference proteome</keyword>
<dbReference type="InterPro" id="IPR021421">
    <property type="entry name" value="DUF3071"/>
</dbReference>
<feature type="region of interest" description="Disordered" evidence="1">
    <location>
        <begin position="230"/>
        <end position="250"/>
    </location>
</feature>
<accession>A0A261FY59</accession>
<dbReference type="InterPro" id="IPR047682">
    <property type="entry name" value="SepH-like"/>
</dbReference>
<organism evidence="3 4">
    <name type="scientific">Bifidobacterium hapali</name>
    <dbReference type="NCBI Taxonomy" id="1630172"/>
    <lineage>
        <taxon>Bacteria</taxon>
        <taxon>Bacillati</taxon>
        <taxon>Actinomycetota</taxon>
        <taxon>Actinomycetes</taxon>
        <taxon>Bifidobacteriales</taxon>
        <taxon>Bifidobacteriaceae</taxon>
        <taxon>Bifidobacterium</taxon>
    </lineage>
</organism>
<name>A0A261FY59_9BIFI</name>
<dbReference type="Pfam" id="PF11268">
    <property type="entry name" value="DUF3071"/>
    <property type="match status" value="1"/>
</dbReference>
<feature type="compositionally biased region" description="Polar residues" evidence="1">
    <location>
        <begin position="327"/>
        <end position="340"/>
    </location>
</feature>
<feature type="compositionally biased region" description="Low complexity" evidence="1">
    <location>
        <begin position="288"/>
        <end position="319"/>
    </location>
</feature>
<dbReference type="Proteomes" id="UP000216074">
    <property type="component" value="Unassembled WGS sequence"/>
</dbReference>
<sequence>MPENPLEQARFDHVDGAGDLVFAVGNLQFAVHVDDTLERAILEAKQIRSETRPAQPASTTLPISQIQSLIRAGADPVNVAQRYGLAEALVRRFSTAVETEKQYAIEQFLAVPAPKDTRSHTLAELIERTLASAGIGMEAVTWQATRRGLEPWRIVARFDSSGRHMRAEWTWNMHGNAVSCVNATAKRLLGERDEDSNTGSPWSDSDRSLSLPGDSLRSARIERAVSQWVPPVGDHDVDSEPQPRVSQPLWNPLAHTTTAASRSAIQTNNETAVATWVGDTVSPVASASVSSRSSTQSDALHESPSSSTSATPVSSLTSADHSATAMPATSITGSTAQVNGHTDAHTPATDHTSQPAQSASTNTQTTSEQSSPSHTGATATVRSEKRKTGRSPMPSWDEILFGE</sequence>
<comment type="caution">
    <text evidence="3">The sequence shown here is derived from an EMBL/GenBank/DDBJ whole genome shotgun (WGS) entry which is preliminary data.</text>
</comment>
<evidence type="ECO:0000313" key="3">
    <source>
        <dbReference type="EMBL" id="OZG64121.1"/>
    </source>
</evidence>
<evidence type="ECO:0000259" key="2">
    <source>
        <dbReference type="Pfam" id="PF11268"/>
    </source>
</evidence>
<evidence type="ECO:0000256" key="1">
    <source>
        <dbReference type="SAM" id="MobiDB-lite"/>
    </source>
</evidence>
<feature type="domain" description="DUF3071" evidence="2">
    <location>
        <begin position="7"/>
        <end position="171"/>
    </location>
</feature>
<dbReference type="RefSeq" id="WP_094729906.1">
    <property type="nucleotide sequence ID" value="NZ_MWWY01000025.1"/>
</dbReference>
<proteinExistence type="predicted"/>
<dbReference type="EMBL" id="MWWY01000025">
    <property type="protein sequence ID" value="OZG64121.1"/>
    <property type="molecule type" value="Genomic_DNA"/>
</dbReference>
<dbReference type="OrthoDB" id="5180791at2"/>
<feature type="region of interest" description="Disordered" evidence="1">
    <location>
        <begin position="288"/>
        <end position="403"/>
    </location>
</feature>
<feature type="region of interest" description="Disordered" evidence="1">
    <location>
        <begin position="191"/>
        <end position="213"/>
    </location>
</feature>
<reference evidence="3 4" key="1">
    <citation type="journal article" date="2017" name="BMC Genomics">
        <title>Comparative genomic and phylogenomic analyses of the Bifidobacteriaceae family.</title>
        <authorList>
            <person name="Lugli G.A."/>
            <person name="Milani C."/>
            <person name="Turroni F."/>
            <person name="Duranti S."/>
            <person name="Mancabelli L."/>
            <person name="Mangifesta M."/>
            <person name="Ferrario C."/>
            <person name="Modesto M."/>
            <person name="Mattarelli P."/>
            <person name="Jiri K."/>
            <person name="van Sinderen D."/>
            <person name="Ventura M."/>
        </authorList>
    </citation>
    <scope>NUCLEOTIDE SEQUENCE [LARGE SCALE GENOMIC DNA]</scope>
    <source>
        <strain evidence="3 4">DSM 100202</strain>
    </source>
</reference>